<dbReference type="InterPro" id="IPR005653">
    <property type="entry name" value="OstA-like_N"/>
</dbReference>
<dbReference type="InterPro" id="IPR052037">
    <property type="entry name" value="LPS_export_LptA"/>
</dbReference>
<keyword evidence="2" id="KW-0472">Membrane</keyword>
<feature type="transmembrane region" description="Helical" evidence="2">
    <location>
        <begin position="12"/>
        <end position="29"/>
    </location>
</feature>
<accession>A0A932A9J6</accession>
<dbReference type="PANTHER" id="PTHR36504">
    <property type="entry name" value="LIPOPOLYSACCHARIDE EXPORT SYSTEM PROTEIN LPTA"/>
    <property type="match status" value="1"/>
</dbReference>
<feature type="domain" description="Organic solvent tolerance-like N-terminal" evidence="3">
    <location>
        <begin position="627"/>
        <end position="748"/>
    </location>
</feature>
<reference evidence="4" key="1">
    <citation type="submission" date="2020-07" db="EMBL/GenBank/DDBJ databases">
        <title>Huge and variable diversity of episymbiotic CPR bacteria and DPANN archaea in groundwater ecosystems.</title>
        <authorList>
            <person name="He C.Y."/>
            <person name="Keren R."/>
            <person name="Whittaker M."/>
            <person name="Farag I.F."/>
            <person name="Doudna J."/>
            <person name="Cate J.H.D."/>
            <person name="Banfield J.F."/>
        </authorList>
    </citation>
    <scope>NUCLEOTIDE SEQUENCE</scope>
    <source>
        <strain evidence="4">NC_groundwater_580_Pr5_B-0.1um_64_19</strain>
    </source>
</reference>
<keyword evidence="1" id="KW-0732">Signal</keyword>
<keyword evidence="2" id="KW-0812">Transmembrane</keyword>
<dbReference type="AlphaFoldDB" id="A0A932A9J6"/>
<dbReference type="Proteomes" id="UP000779809">
    <property type="component" value="Unassembled WGS sequence"/>
</dbReference>
<name>A0A932A9J6_9BACT</name>
<dbReference type="Gene3D" id="2.60.450.10">
    <property type="entry name" value="Lipopolysaccharide (LPS) transport protein A like domain"/>
    <property type="match status" value="4"/>
</dbReference>
<dbReference type="EMBL" id="JACPNR010000013">
    <property type="protein sequence ID" value="MBI2679211.1"/>
    <property type="molecule type" value="Genomic_DNA"/>
</dbReference>
<dbReference type="GO" id="GO:0015920">
    <property type="term" value="P:lipopolysaccharide transport"/>
    <property type="evidence" value="ECO:0007669"/>
    <property type="project" value="TreeGrafter"/>
</dbReference>
<evidence type="ECO:0000256" key="2">
    <source>
        <dbReference type="SAM" id="Phobius"/>
    </source>
</evidence>
<dbReference type="GO" id="GO:0017089">
    <property type="term" value="F:glycolipid transfer activity"/>
    <property type="evidence" value="ECO:0007669"/>
    <property type="project" value="TreeGrafter"/>
</dbReference>
<proteinExistence type="predicted"/>
<dbReference type="GO" id="GO:0030288">
    <property type="term" value="C:outer membrane-bounded periplasmic space"/>
    <property type="evidence" value="ECO:0007669"/>
    <property type="project" value="TreeGrafter"/>
</dbReference>
<gene>
    <name evidence="4" type="primary">lptC</name>
    <name evidence="4" type="ORF">HYX28_10570</name>
</gene>
<sequence>MAFDPRRLRKWFALGAVFLALVVAAFYGYNKIRAWTITQAARSAGKKLGVDVQQSAQGWTISKSEGGRTLFTVRASNAMTYKQGGRAELDEVSIVIYGREANRFDQIYGRKFSYDPGTGEVRAEGEVHIDLESNAAGPVKPDQAPPQELKNPIHVLTSGLVFNRNTGVATTDQRIEFRVPQASGTAKGASYDAKQNLLTIASDIRIKTTGQDPANIQAAHGVITGDVPRQAVLDHVKVERAGGGNFDADKLTVYIRDDNKIDHMVASGNVRLHAEGETPVEARAPQATFQMNEAADTLKTAALTGGVQLESGGKSPMNGTAGRVTVDFAGRNVAQVVHAIGGVRLAQRGTSTSAQATEIAADGMEMRVAEGKYIASAVTQGKAEIVVHGDQGSRRASVSPAPTLSGSGETVITAGKFEAQFGKDNRMRSLHGEPEARIVSKTQGQPERVTTSRELDVTFGSGASGGGISGITQAGDFRYVEGTRTATAQKARYNVADSTIAASGSPRVTDTNLELTANTVRLNRVTGDMAAEGEVKTTYQQTNAQPGAMFSSADPLHATAPAMSAKKSGQARYSGGARLWQGANIVQAPTIDFDREKRTLLAQGGATQPVSTVFVQADKTGRMTPVNVTARKLTYSDQTRQAKFEGGVVMRGADATITAEHAEVFLKARPVAAGLQPAVGAEGQASQLERIVAEGGIEIRQATRRAVGTKLVYTAADGRFVLTGSEGRSPSIFDAEQGTITGDSLTFYSRDDKVVVGSGESSRTVTQTRVKP</sequence>
<protein>
    <submittedName>
        <fullName evidence="4">LPS export ABC transporter periplasmic protein LptC</fullName>
    </submittedName>
</protein>
<dbReference type="PANTHER" id="PTHR36504:SF1">
    <property type="entry name" value="LIPOPOLYSACCHARIDE EXPORT SYSTEM PROTEIN LPTA"/>
    <property type="match status" value="1"/>
</dbReference>
<dbReference type="InterPro" id="IPR010664">
    <property type="entry name" value="LipoPS_assembly_LptC-rel"/>
</dbReference>
<evidence type="ECO:0000256" key="1">
    <source>
        <dbReference type="ARBA" id="ARBA00022729"/>
    </source>
</evidence>
<evidence type="ECO:0000259" key="3">
    <source>
        <dbReference type="Pfam" id="PF03968"/>
    </source>
</evidence>
<evidence type="ECO:0000313" key="4">
    <source>
        <dbReference type="EMBL" id="MBI2679211.1"/>
    </source>
</evidence>
<keyword evidence="2" id="KW-1133">Transmembrane helix</keyword>
<evidence type="ECO:0000313" key="5">
    <source>
        <dbReference type="Proteomes" id="UP000779809"/>
    </source>
</evidence>
<organism evidence="4 5">
    <name type="scientific">Candidatus Korobacter versatilis</name>
    <dbReference type="NCBI Taxonomy" id="658062"/>
    <lineage>
        <taxon>Bacteria</taxon>
        <taxon>Pseudomonadati</taxon>
        <taxon>Acidobacteriota</taxon>
        <taxon>Terriglobia</taxon>
        <taxon>Terriglobales</taxon>
        <taxon>Candidatus Korobacteraceae</taxon>
        <taxon>Candidatus Korobacter</taxon>
    </lineage>
</organism>
<dbReference type="GO" id="GO:0009279">
    <property type="term" value="C:cell outer membrane"/>
    <property type="evidence" value="ECO:0007669"/>
    <property type="project" value="TreeGrafter"/>
</dbReference>
<dbReference type="Pfam" id="PF03968">
    <property type="entry name" value="LptD_N"/>
    <property type="match status" value="1"/>
</dbReference>
<comment type="caution">
    <text evidence="4">The sequence shown here is derived from an EMBL/GenBank/DDBJ whole genome shotgun (WGS) entry which is preliminary data.</text>
</comment>
<dbReference type="Pfam" id="PF06835">
    <property type="entry name" value="LptC"/>
    <property type="match status" value="1"/>
</dbReference>